<dbReference type="Gene3D" id="3.30.450.40">
    <property type="match status" value="1"/>
</dbReference>
<evidence type="ECO:0000256" key="2">
    <source>
        <dbReference type="ARBA" id="ARBA00004236"/>
    </source>
</evidence>
<dbReference type="Proteomes" id="UP000502996">
    <property type="component" value="Chromosome"/>
</dbReference>
<dbReference type="Pfam" id="PF00512">
    <property type="entry name" value="HisKA"/>
    <property type="match status" value="1"/>
</dbReference>
<dbReference type="InterPro" id="IPR003018">
    <property type="entry name" value="GAF"/>
</dbReference>
<dbReference type="SUPFAM" id="SSF55781">
    <property type="entry name" value="GAF domain-like"/>
    <property type="match status" value="1"/>
</dbReference>
<keyword evidence="4" id="KW-0418">Kinase</keyword>
<keyword evidence="8" id="KW-1185">Reference proteome</keyword>
<dbReference type="EMBL" id="CP049257">
    <property type="protein sequence ID" value="QIG42497.1"/>
    <property type="molecule type" value="Genomic_DNA"/>
</dbReference>
<dbReference type="InterPro" id="IPR036097">
    <property type="entry name" value="HisK_dim/P_sf"/>
</dbReference>
<dbReference type="PANTHER" id="PTHR43102">
    <property type="entry name" value="SLR1143 PROTEIN"/>
    <property type="match status" value="1"/>
</dbReference>
<evidence type="ECO:0000313" key="7">
    <source>
        <dbReference type="EMBL" id="QIG42497.1"/>
    </source>
</evidence>
<dbReference type="Pfam" id="PF01590">
    <property type="entry name" value="GAF"/>
    <property type="match status" value="1"/>
</dbReference>
<dbReference type="AlphaFoldDB" id="A0A6G6WBG5"/>
<dbReference type="Gene3D" id="3.30.565.10">
    <property type="entry name" value="Histidine kinase-like ATPase, C-terminal domain"/>
    <property type="match status" value="1"/>
</dbReference>
<feature type="compositionally biased region" description="Polar residues" evidence="5">
    <location>
        <begin position="413"/>
        <end position="424"/>
    </location>
</feature>
<dbReference type="SUPFAM" id="SSF55874">
    <property type="entry name" value="ATPase domain of HSP90 chaperone/DNA topoisomerase II/histidine kinase"/>
    <property type="match status" value="1"/>
</dbReference>
<keyword evidence="4" id="KW-0808">Transferase</keyword>
<proteinExistence type="predicted"/>
<sequence length="438" mass="48337">MIAAGIDDQRRVAAITAYDAVRLPPRAELQSVVELAARVAEVPKATVNVITATEQHQIAAVGFEPGVCRREDSMCTVTLREARPVRLRDASLDPRFAHNPFVTGVIADVRFYASYPLVTSEGVAFGTLCVFDEEPRELTEAQEIALQTLAARVVDVFELRLRNRELALSIMEIQAVQAELERSNERLASFAGQVSHDLKTPLTTLSLSLSLIREDLDSGRVGVDHLGLLDRAIKGSERMSDLIDDVLDYARLGGTLKATEVDLAFVVGEVLEDLSAELTDVTVQIDRLPSVLGDRAQLRAVLQNLVANAAKYRDPGRAPPHPHRGPPRPARLAHRDHRQRPRRPAGRPQPRLRAPRPRRRVGRGQRHRAGHLPPDRRRPRRPDRHRPDVHRGRALLVRAPGLTVATTPREGLTQLTANSQQTGEGNRVRGGLAHALSG</sequence>
<dbReference type="InterPro" id="IPR029016">
    <property type="entry name" value="GAF-like_dom_sf"/>
</dbReference>
<dbReference type="GO" id="GO:0000155">
    <property type="term" value="F:phosphorelay sensor kinase activity"/>
    <property type="evidence" value="ECO:0007669"/>
    <property type="project" value="InterPro"/>
</dbReference>
<evidence type="ECO:0000256" key="4">
    <source>
        <dbReference type="ARBA" id="ARBA00022777"/>
    </source>
</evidence>
<dbReference type="InterPro" id="IPR003661">
    <property type="entry name" value="HisK_dim/P_dom"/>
</dbReference>
<evidence type="ECO:0000256" key="5">
    <source>
        <dbReference type="SAM" id="MobiDB-lite"/>
    </source>
</evidence>
<dbReference type="SMART" id="SM00388">
    <property type="entry name" value="HisKA"/>
    <property type="match status" value="1"/>
</dbReference>
<evidence type="ECO:0000259" key="6">
    <source>
        <dbReference type="PROSITE" id="PS50109"/>
    </source>
</evidence>
<dbReference type="Gene3D" id="1.10.287.130">
    <property type="match status" value="1"/>
</dbReference>
<feature type="region of interest" description="Disordered" evidence="5">
    <location>
        <begin position="311"/>
        <end position="438"/>
    </location>
</feature>
<dbReference type="EC" id="2.7.13.3" evidence="3"/>
<feature type="domain" description="Histidine kinase" evidence="6">
    <location>
        <begin position="193"/>
        <end position="312"/>
    </location>
</feature>
<evidence type="ECO:0000256" key="1">
    <source>
        <dbReference type="ARBA" id="ARBA00000085"/>
    </source>
</evidence>
<dbReference type="PROSITE" id="PS50109">
    <property type="entry name" value="HIS_KIN"/>
    <property type="match status" value="1"/>
</dbReference>
<name>A0A6G6WBG5_9ACTN</name>
<evidence type="ECO:0000313" key="8">
    <source>
        <dbReference type="Proteomes" id="UP000502996"/>
    </source>
</evidence>
<protein>
    <recommendedName>
        <fullName evidence="3">histidine kinase</fullName>
        <ecNumber evidence="3">2.7.13.3</ecNumber>
    </recommendedName>
</protein>
<dbReference type="SUPFAM" id="SSF47384">
    <property type="entry name" value="Homodimeric domain of signal transducing histidine kinase"/>
    <property type="match status" value="1"/>
</dbReference>
<dbReference type="SMART" id="SM00065">
    <property type="entry name" value="GAF"/>
    <property type="match status" value="1"/>
</dbReference>
<dbReference type="GO" id="GO:0005886">
    <property type="term" value="C:plasma membrane"/>
    <property type="evidence" value="ECO:0007669"/>
    <property type="project" value="UniProtKB-SubCell"/>
</dbReference>
<dbReference type="PANTHER" id="PTHR43102:SF2">
    <property type="entry name" value="GAF DOMAIN-CONTAINING PROTEIN"/>
    <property type="match status" value="1"/>
</dbReference>
<dbReference type="InterPro" id="IPR005467">
    <property type="entry name" value="His_kinase_dom"/>
</dbReference>
<accession>A0A6G6WBG5</accession>
<feature type="compositionally biased region" description="Basic residues" evidence="5">
    <location>
        <begin position="320"/>
        <end position="345"/>
    </location>
</feature>
<dbReference type="KEGG" id="nano:G5V58_06660"/>
<reference evidence="7 8" key="1">
    <citation type="submission" date="2020-02" db="EMBL/GenBank/DDBJ databases">
        <title>Full genome sequence of Nocardioides sp. R-3366.</title>
        <authorList>
            <person name="Im W.-T."/>
        </authorList>
    </citation>
    <scope>NUCLEOTIDE SEQUENCE [LARGE SCALE GENOMIC DNA]</scope>
    <source>
        <strain evidence="7 8">R-3366</strain>
    </source>
</reference>
<gene>
    <name evidence="7" type="ORF">G5V58_06660</name>
</gene>
<comment type="catalytic activity">
    <reaction evidence="1">
        <text>ATP + protein L-histidine = ADP + protein N-phospho-L-histidine.</text>
        <dbReference type="EC" id="2.7.13.3"/>
    </reaction>
</comment>
<organism evidence="7 8">
    <name type="scientific">Nocardioides anomalus</name>
    <dbReference type="NCBI Taxonomy" id="2712223"/>
    <lineage>
        <taxon>Bacteria</taxon>
        <taxon>Bacillati</taxon>
        <taxon>Actinomycetota</taxon>
        <taxon>Actinomycetes</taxon>
        <taxon>Propionibacteriales</taxon>
        <taxon>Nocardioidaceae</taxon>
        <taxon>Nocardioides</taxon>
    </lineage>
</organism>
<evidence type="ECO:0000256" key="3">
    <source>
        <dbReference type="ARBA" id="ARBA00012438"/>
    </source>
</evidence>
<feature type="compositionally biased region" description="Basic residues" evidence="5">
    <location>
        <begin position="353"/>
        <end position="370"/>
    </location>
</feature>
<comment type="subcellular location">
    <subcellularLocation>
        <location evidence="2">Cell membrane</location>
    </subcellularLocation>
</comment>
<dbReference type="InterPro" id="IPR036890">
    <property type="entry name" value="HATPase_C_sf"/>
</dbReference>